<dbReference type="GeneID" id="20079756"/>
<proteinExistence type="predicted"/>
<dbReference type="RefSeq" id="XP_008864525.1">
    <property type="nucleotide sequence ID" value="XM_008866303.1"/>
</dbReference>
<dbReference type="EMBL" id="KI913955">
    <property type="protein sequence ID" value="ETW06450.1"/>
    <property type="molecule type" value="Genomic_DNA"/>
</dbReference>
<evidence type="ECO:0000313" key="1">
    <source>
        <dbReference type="EMBL" id="ETW06450.1"/>
    </source>
</evidence>
<organism evidence="1">
    <name type="scientific">Aphanomyces invadans</name>
    <dbReference type="NCBI Taxonomy" id="157072"/>
    <lineage>
        <taxon>Eukaryota</taxon>
        <taxon>Sar</taxon>
        <taxon>Stramenopiles</taxon>
        <taxon>Oomycota</taxon>
        <taxon>Saprolegniomycetes</taxon>
        <taxon>Saprolegniales</taxon>
        <taxon>Verrucalvaceae</taxon>
        <taxon>Aphanomyces</taxon>
    </lineage>
</organism>
<dbReference type="AlphaFoldDB" id="A0A024UJX0"/>
<dbReference type="VEuPathDB" id="FungiDB:H310_02706"/>
<gene>
    <name evidence="1" type="ORF">H310_02706</name>
</gene>
<reference evidence="1" key="1">
    <citation type="submission" date="2013-12" db="EMBL/GenBank/DDBJ databases">
        <title>The Genome Sequence of Aphanomyces invadans NJM9701.</title>
        <authorList>
            <consortium name="The Broad Institute Genomics Platform"/>
            <person name="Russ C."/>
            <person name="Tyler B."/>
            <person name="van West P."/>
            <person name="Dieguez-Uribeondo J."/>
            <person name="Young S.K."/>
            <person name="Zeng Q."/>
            <person name="Gargeya S."/>
            <person name="Fitzgerald M."/>
            <person name="Abouelleil A."/>
            <person name="Alvarado L."/>
            <person name="Chapman S.B."/>
            <person name="Gainer-Dewar J."/>
            <person name="Goldberg J."/>
            <person name="Griggs A."/>
            <person name="Gujja S."/>
            <person name="Hansen M."/>
            <person name="Howarth C."/>
            <person name="Imamovic A."/>
            <person name="Ireland A."/>
            <person name="Larimer J."/>
            <person name="McCowan C."/>
            <person name="Murphy C."/>
            <person name="Pearson M."/>
            <person name="Poon T.W."/>
            <person name="Priest M."/>
            <person name="Roberts A."/>
            <person name="Saif S."/>
            <person name="Shea T."/>
            <person name="Sykes S."/>
            <person name="Wortman J."/>
            <person name="Nusbaum C."/>
            <person name="Birren B."/>
        </authorList>
    </citation>
    <scope>NUCLEOTIDE SEQUENCE [LARGE SCALE GENOMIC DNA]</scope>
    <source>
        <strain evidence="1">NJM9701</strain>
    </source>
</reference>
<accession>A0A024UJX0</accession>
<protein>
    <submittedName>
        <fullName evidence="1">Uncharacterized protein</fullName>
    </submittedName>
</protein>
<sequence>MKWARDGMDKGAIQRDGIQVFPAQQPSDCRRPCRVSTICKTQPFSAVGRQGGCPRGMDAYRDHRDLVVVSRRYCHLSRCRGRGASGKNCGEGGAPCGCVLGLSRRCFGNAKALNASAVASSSTAPLVKTPVSTVCNA</sequence>
<name>A0A024UJX0_9STRA</name>